<dbReference type="Gene3D" id="3.30.200.20">
    <property type="entry name" value="Phosphorylase Kinase, domain 1"/>
    <property type="match status" value="1"/>
</dbReference>
<sequence length="163" mass="18764">MVAQLLFCCLRRYFKSEKEKEPNVSEGDVELVYAPKAVVSEKGGMVLLEGAKRFEVKELLRTSVQMLGKGSYGTSYKAFLDDESVVAVKRLKDVEIGGRREFEQQMEVIGRFRHPDVVTLRVYYFAKEEVVHFLIQNVKEREERGEKEAFFNGQDQNEINGSD</sequence>
<dbReference type="InterPro" id="IPR011009">
    <property type="entry name" value="Kinase-like_dom_sf"/>
</dbReference>
<evidence type="ECO:0000313" key="2">
    <source>
        <dbReference type="EMBL" id="KAK7267281.1"/>
    </source>
</evidence>
<dbReference type="AlphaFoldDB" id="A0AAN9IBW7"/>
<dbReference type="GO" id="GO:0005524">
    <property type="term" value="F:ATP binding"/>
    <property type="evidence" value="ECO:0007669"/>
    <property type="project" value="InterPro"/>
</dbReference>
<dbReference type="GO" id="GO:0004672">
    <property type="term" value="F:protein kinase activity"/>
    <property type="evidence" value="ECO:0007669"/>
    <property type="project" value="InterPro"/>
</dbReference>
<dbReference type="PANTHER" id="PTHR48007:SF9">
    <property type="entry name" value="PROTEIN KINASE DOMAIN-CONTAINING PROTEIN"/>
    <property type="match status" value="1"/>
</dbReference>
<protein>
    <recommendedName>
        <fullName evidence="1">Protein kinase domain-containing protein</fullName>
    </recommendedName>
</protein>
<evidence type="ECO:0000259" key="1">
    <source>
        <dbReference type="PROSITE" id="PS50011"/>
    </source>
</evidence>
<dbReference type="Pfam" id="PF07714">
    <property type="entry name" value="PK_Tyr_Ser-Thr"/>
    <property type="match status" value="1"/>
</dbReference>
<dbReference type="SUPFAM" id="SSF56112">
    <property type="entry name" value="Protein kinase-like (PK-like)"/>
    <property type="match status" value="1"/>
</dbReference>
<reference evidence="2 3" key="1">
    <citation type="submission" date="2024-01" db="EMBL/GenBank/DDBJ databases">
        <title>The genomes of 5 underutilized Papilionoideae crops provide insights into root nodulation and disease resistanc.</title>
        <authorList>
            <person name="Yuan L."/>
        </authorList>
    </citation>
    <scope>NUCLEOTIDE SEQUENCE [LARGE SCALE GENOMIC DNA]</scope>
    <source>
        <strain evidence="2">ZHUSHIDOU_FW_LH</strain>
        <tissue evidence="2">Leaf</tissue>
    </source>
</reference>
<gene>
    <name evidence="2" type="ORF">RIF29_19948</name>
</gene>
<organism evidence="2 3">
    <name type="scientific">Crotalaria pallida</name>
    <name type="common">Smooth rattlebox</name>
    <name type="synonym">Crotalaria striata</name>
    <dbReference type="NCBI Taxonomy" id="3830"/>
    <lineage>
        <taxon>Eukaryota</taxon>
        <taxon>Viridiplantae</taxon>
        <taxon>Streptophyta</taxon>
        <taxon>Embryophyta</taxon>
        <taxon>Tracheophyta</taxon>
        <taxon>Spermatophyta</taxon>
        <taxon>Magnoliopsida</taxon>
        <taxon>eudicotyledons</taxon>
        <taxon>Gunneridae</taxon>
        <taxon>Pentapetalae</taxon>
        <taxon>rosids</taxon>
        <taxon>fabids</taxon>
        <taxon>Fabales</taxon>
        <taxon>Fabaceae</taxon>
        <taxon>Papilionoideae</taxon>
        <taxon>50 kb inversion clade</taxon>
        <taxon>genistoids sensu lato</taxon>
        <taxon>core genistoids</taxon>
        <taxon>Crotalarieae</taxon>
        <taxon>Crotalaria</taxon>
    </lineage>
</organism>
<dbReference type="PANTHER" id="PTHR48007">
    <property type="entry name" value="LEUCINE-RICH REPEAT RECEPTOR-LIKE PROTEIN KINASE PXC1"/>
    <property type="match status" value="1"/>
</dbReference>
<feature type="domain" description="Protein kinase" evidence="1">
    <location>
        <begin position="61"/>
        <end position="163"/>
    </location>
</feature>
<dbReference type="InterPro" id="IPR001245">
    <property type="entry name" value="Ser-Thr/Tyr_kinase_cat_dom"/>
</dbReference>
<proteinExistence type="predicted"/>
<comment type="caution">
    <text evidence="2">The sequence shown here is derived from an EMBL/GenBank/DDBJ whole genome shotgun (WGS) entry which is preliminary data.</text>
</comment>
<dbReference type="Proteomes" id="UP001372338">
    <property type="component" value="Unassembled WGS sequence"/>
</dbReference>
<dbReference type="PROSITE" id="PS50011">
    <property type="entry name" value="PROTEIN_KINASE_DOM"/>
    <property type="match status" value="1"/>
</dbReference>
<dbReference type="EMBL" id="JAYWIO010000004">
    <property type="protein sequence ID" value="KAK7267281.1"/>
    <property type="molecule type" value="Genomic_DNA"/>
</dbReference>
<dbReference type="InterPro" id="IPR000719">
    <property type="entry name" value="Prot_kinase_dom"/>
</dbReference>
<dbReference type="InterPro" id="IPR046959">
    <property type="entry name" value="PRK1-6/SRF4-like"/>
</dbReference>
<accession>A0AAN9IBW7</accession>
<evidence type="ECO:0000313" key="3">
    <source>
        <dbReference type="Proteomes" id="UP001372338"/>
    </source>
</evidence>
<keyword evidence="3" id="KW-1185">Reference proteome</keyword>
<name>A0AAN9IBW7_CROPI</name>